<gene>
    <name evidence="10" type="ORF">JY572_20685</name>
</gene>
<dbReference type="PANTHER" id="PTHR32071:SF57">
    <property type="entry name" value="C4-DICARBOXYLATE TRANSPORT TRANSCRIPTIONAL REGULATORY PROTEIN DCTD"/>
    <property type="match status" value="1"/>
</dbReference>
<evidence type="ECO:0000256" key="1">
    <source>
        <dbReference type="ARBA" id="ARBA00022741"/>
    </source>
</evidence>
<dbReference type="Proteomes" id="UP000663090">
    <property type="component" value="Chromosome"/>
</dbReference>
<dbReference type="InterPro" id="IPR002078">
    <property type="entry name" value="Sigma_54_int"/>
</dbReference>
<proteinExistence type="predicted"/>
<evidence type="ECO:0000256" key="3">
    <source>
        <dbReference type="ARBA" id="ARBA00023015"/>
    </source>
</evidence>
<protein>
    <submittedName>
        <fullName evidence="10">Sigma-54-dependent Fis family transcriptional regulator</fullName>
    </submittedName>
</protein>
<dbReference type="InterPro" id="IPR025943">
    <property type="entry name" value="Sigma_54_int_dom_ATP-bd_2"/>
</dbReference>
<dbReference type="PROSITE" id="PS00676">
    <property type="entry name" value="SIGMA54_INTERACT_2"/>
    <property type="match status" value="1"/>
</dbReference>
<dbReference type="InterPro" id="IPR002197">
    <property type="entry name" value="HTH_Fis"/>
</dbReference>
<feature type="domain" description="Response regulatory" evidence="9">
    <location>
        <begin position="8"/>
        <end position="122"/>
    </location>
</feature>
<keyword evidence="4" id="KW-0238">DNA-binding</keyword>
<dbReference type="SMART" id="SM00448">
    <property type="entry name" value="REC"/>
    <property type="match status" value="1"/>
</dbReference>
<organism evidence="10 11">
    <name type="scientific">Myxococcus landrumensis</name>
    <dbReference type="NCBI Taxonomy" id="2813577"/>
    <lineage>
        <taxon>Bacteria</taxon>
        <taxon>Pseudomonadati</taxon>
        <taxon>Myxococcota</taxon>
        <taxon>Myxococcia</taxon>
        <taxon>Myxococcales</taxon>
        <taxon>Cystobacterineae</taxon>
        <taxon>Myxococcaceae</taxon>
        <taxon>Myxococcus</taxon>
    </lineage>
</organism>
<dbReference type="EMBL" id="CP071091">
    <property type="protein sequence ID" value="QSQ10848.1"/>
    <property type="molecule type" value="Genomic_DNA"/>
</dbReference>
<dbReference type="SMART" id="SM00382">
    <property type="entry name" value="AAA"/>
    <property type="match status" value="1"/>
</dbReference>
<name>A0ABX7MWY2_9BACT</name>
<dbReference type="PROSITE" id="PS50110">
    <property type="entry name" value="RESPONSE_REGULATORY"/>
    <property type="match status" value="1"/>
</dbReference>
<dbReference type="Gene3D" id="3.40.50.2300">
    <property type="match status" value="1"/>
</dbReference>
<feature type="modified residue" description="4-aspartylphosphate" evidence="6">
    <location>
        <position position="57"/>
    </location>
</feature>
<keyword evidence="2" id="KW-0067">ATP-binding</keyword>
<reference evidence="10 11" key="1">
    <citation type="submission" date="2021-02" db="EMBL/GenBank/DDBJ databases">
        <title>De Novo genome assembly of isolated myxobacteria.</title>
        <authorList>
            <person name="Stevens D.C."/>
        </authorList>
    </citation>
    <scope>NUCLEOTIDE SEQUENCE [LARGE SCALE GENOMIC DNA]</scope>
    <source>
        <strain evidence="10 11">SCHIC003</strain>
    </source>
</reference>
<evidence type="ECO:0000313" key="11">
    <source>
        <dbReference type="Proteomes" id="UP000663090"/>
    </source>
</evidence>
<feature type="region of interest" description="Disordered" evidence="7">
    <location>
        <begin position="389"/>
        <end position="429"/>
    </location>
</feature>
<dbReference type="Pfam" id="PF00158">
    <property type="entry name" value="Sigma54_activat"/>
    <property type="match status" value="1"/>
</dbReference>
<dbReference type="PANTHER" id="PTHR32071">
    <property type="entry name" value="TRANSCRIPTIONAL REGULATORY PROTEIN"/>
    <property type="match status" value="1"/>
</dbReference>
<feature type="compositionally biased region" description="Polar residues" evidence="7">
    <location>
        <begin position="390"/>
        <end position="403"/>
    </location>
</feature>
<evidence type="ECO:0000256" key="6">
    <source>
        <dbReference type="PROSITE-ProRule" id="PRU00169"/>
    </source>
</evidence>
<dbReference type="SUPFAM" id="SSF46689">
    <property type="entry name" value="Homeodomain-like"/>
    <property type="match status" value="1"/>
</dbReference>
<evidence type="ECO:0000256" key="2">
    <source>
        <dbReference type="ARBA" id="ARBA00022840"/>
    </source>
</evidence>
<keyword evidence="3" id="KW-0805">Transcription regulation</keyword>
<dbReference type="Gene3D" id="1.10.10.60">
    <property type="entry name" value="Homeodomain-like"/>
    <property type="match status" value="1"/>
</dbReference>
<dbReference type="InterPro" id="IPR009057">
    <property type="entry name" value="Homeodomain-like_sf"/>
</dbReference>
<dbReference type="SUPFAM" id="SSF52172">
    <property type="entry name" value="CheY-like"/>
    <property type="match status" value="1"/>
</dbReference>
<dbReference type="InterPro" id="IPR025944">
    <property type="entry name" value="Sigma_54_int_dom_CS"/>
</dbReference>
<feature type="domain" description="Sigma-54 factor interaction" evidence="8">
    <location>
        <begin position="140"/>
        <end position="369"/>
    </location>
</feature>
<evidence type="ECO:0000256" key="4">
    <source>
        <dbReference type="ARBA" id="ARBA00023125"/>
    </source>
</evidence>
<evidence type="ECO:0000259" key="8">
    <source>
        <dbReference type="PROSITE" id="PS50045"/>
    </source>
</evidence>
<evidence type="ECO:0000313" key="10">
    <source>
        <dbReference type="EMBL" id="QSQ10848.1"/>
    </source>
</evidence>
<accession>A0ABX7MWY2</accession>
<evidence type="ECO:0000259" key="9">
    <source>
        <dbReference type="PROSITE" id="PS50110"/>
    </source>
</evidence>
<dbReference type="SUPFAM" id="SSF52540">
    <property type="entry name" value="P-loop containing nucleoside triphosphate hydrolases"/>
    <property type="match status" value="1"/>
</dbReference>
<dbReference type="PROSITE" id="PS00688">
    <property type="entry name" value="SIGMA54_INTERACT_3"/>
    <property type="match status" value="1"/>
</dbReference>
<dbReference type="InterPro" id="IPR003593">
    <property type="entry name" value="AAA+_ATPase"/>
</dbReference>
<dbReference type="Pfam" id="PF02954">
    <property type="entry name" value="HTH_8"/>
    <property type="match status" value="1"/>
</dbReference>
<keyword evidence="5" id="KW-0804">Transcription</keyword>
<dbReference type="InterPro" id="IPR011006">
    <property type="entry name" value="CheY-like_superfamily"/>
</dbReference>
<dbReference type="InterPro" id="IPR058031">
    <property type="entry name" value="AAA_lid_NorR"/>
</dbReference>
<keyword evidence="1" id="KW-0547">Nucleotide-binding</keyword>
<dbReference type="Pfam" id="PF00072">
    <property type="entry name" value="Response_reg"/>
    <property type="match status" value="1"/>
</dbReference>
<dbReference type="InterPro" id="IPR001789">
    <property type="entry name" value="Sig_transdc_resp-reg_receiver"/>
</dbReference>
<keyword evidence="6" id="KW-0597">Phosphoprotein</keyword>
<dbReference type="Gene3D" id="3.40.50.300">
    <property type="entry name" value="P-loop containing nucleotide triphosphate hydrolases"/>
    <property type="match status" value="1"/>
</dbReference>
<dbReference type="Gene3D" id="1.10.8.60">
    <property type="match status" value="1"/>
</dbReference>
<dbReference type="PROSITE" id="PS50045">
    <property type="entry name" value="SIGMA54_INTERACT_4"/>
    <property type="match status" value="1"/>
</dbReference>
<dbReference type="CDD" id="cd00009">
    <property type="entry name" value="AAA"/>
    <property type="match status" value="1"/>
</dbReference>
<evidence type="ECO:0000256" key="7">
    <source>
        <dbReference type="SAM" id="MobiDB-lite"/>
    </source>
</evidence>
<dbReference type="PRINTS" id="PR01590">
    <property type="entry name" value="HTHFIS"/>
</dbReference>
<dbReference type="Pfam" id="PF25601">
    <property type="entry name" value="AAA_lid_14"/>
    <property type="match status" value="1"/>
</dbReference>
<feature type="compositionally biased region" description="Polar residues" evidence="7">
    <location>
        <begin position="411"/>
        <end position="421"/>
    </location>
</feature>
<keyword evidence="11" id="KW-1185">Reference proteome</keyword>
<dbReference type="RefSeq" id="WP_206712613.1">
    <property type="nucleotide sequence ID" value="NZ_CP071091.1"/>
</dbReference>
<evidence type="ECO:0000256" key="5">
    <source>
        <dbReference type="ARBA" id="ARBA00023163"/>
    </source>
</evidence>
<sequence>MSEALKGTVLLVDDDPAVAKVLGALLAQAGLTTYAAKDGEEALAHLERKPVDVVVSDVRMPGMDGMRLLTEISRNWPDVPVILLTAHGTVPLAVEAMKAGAADFVLKPFDREEILFTIRKALLRAHGEESLESLRTPSAFVGGSRRMQEVQGLLAKAAAGMATVLLRGESGTGKELAAKAVHDGSPRRAGPFVKLHCAALPDTLLESELFGYEKGAFTGAATRKPGRVELAHGGTLFLDEIGDISPTVQVKLLRVIQERELERLGGTQTLKVDVRFVAATHQPLEDLVKQGRFREDLFYRLNVVPLWLPSLRERPEDIEPLARHFLDAHAKTNAKPPFTLTDEGLAVLQAQPWPGNVRQLQNFLERLVVLADGQTLTGEDVMRELARQPGLTSPVSPASQAAIATSEPGGQASSSESGRTLESQRKDMERQAMVDALKRAGDNRTLAARLLGISRRTLYNKLEEHGLL</sequence>
<dbReference type="InterPro" id="IPR027417">
    <property type="entry name" value="P-loop_NTPase"/>
</dbReference>